<dbReference type="InterPro" id="IPR036962">
    <property type="entry name" value="Glyco_hydro_3_N_sf"/>
</dbReference>
<dbReference type="PANTHER" id="PTHR42715">
    <property type="entry name" value="BETA-GLUCOSIDASE"/>
    <property type="match status" value="1"/>
</dbReference>
<dbReference type="Gene3D" id="3.40.50.1700">
    <property type="entry name" value="Glycoside hydrolase family 3 C-terminal domain"/>
    <property type="match status" value="1"/>
</dbReference>
<dbReference type="PANTHER" id="PTHR42715:SF10">
    <property type="entry name" value="BETA-GLUCOSIDASE"/>
    <property type="match status" value="1"/>
</dbReference>
<evidence type="ECO:0000256" key="2">
    <source>
        <dbReference type="ARBA" id="ARBA00022801"/>
    </source>
</evidence>
<protein>
    <submittedName>
        <fullName evidence="5">Glycoside hydrolase family 3 C-terminal domain-containing protein</fullName>
    </submittedName>
</protein>
<evidence type="ECO:0000256" key="1">
    <source>
        <dbReference type="ARBA" id="ARBA00005336"/>
    </source>
</evidence>
<dbReference type="EMBL" id="JAZGJQ010000005">
    <property type="protein sequence ID" value="MEE6147516.1"/>
    <property type="molecule type" value="Genomic_DNA"/>
</dbReference>
<keyword evidence="6" id="KW-1185">Reference proteome</keyword>
<dbReference type="Pfam" id="PF14310">
    <property type="entry name" value="Fn3-like"/>
    <property type="match status" value="1"/>
</dbReference>
<evidence type="ECO:0000313" key="5">
    <source>
        <dbReference type="EMBL" id="MEE6147516.1"/>
    </source>
</evidence>
<sequence length="876" mass="93690">MPSYEKSAPLGQGADARPAYDRSPEVERAVEAALASMTLREKCALLQGATSFGTRGYELADGRRVPTVEFSDGPHGLRHQAVGDHLGLNESAPATCFPTAVTLADTWDEALAEEEGRALGEEAASQGVGVLLGPGLCIKRSPLCGRSFEYLSEDPLLSGKLAAAYVRGVQSCGVSACPKHFAANSQETRRLASDSIVDARTLREIYLRGFEICVRESAPRCLMTSYNLVDGVYAGQSPVLLDSVLRGEWGFEGAVVSDWGATEDHVEAVRAGCDFEMPDPGLASARALERAVREGRLSRETLDRRVREALELVYSVTPAVAAAPAAFDAEAHHQLARRIAAEGAVLLKNEPRQAARPEAAAPILPLAPHTRVALVGEYARKPRYQGLGSSHVNAVRVDDLVSLMGSSPDLDLVGYATGFRRGGGADEALVAEAVELARRADVVVVCLGLEEGREGEGRDRTDLLLSAGQIACLEAVAAANPNVVALLSSGGVVETGWASCCRALVYQGLGGQASAAAALDVLTGRCNPSGKLAESWPRRIEDTPTFGNYPSTRRTAEYREGLYVGYRYYETARVRVAYPFGFGLSYTTFELSDLCVSPALDSVRLRVHNAGARAGAEVVQLYVSRPDRQVFGPEEELAGFRKVFLQPGETAEASIPIDGRAFQHFNVKTDAWEVEGGSFELRVGTSCEDVRLRASVRVPGTGAPDPYVGLGLASYQYGLVKHVPDASFAALLGGRLPSARIPLDHNLCMRDLNHGRSPVFWAVWAVLTALERENRRSPNPSTDLDYVYNMPLRNISQMSAGRVSPFMVEGLVWEIRGLWGLGFALFAAGFPVNAVLNLAWERELAAPGACPRPCAAAAAHVAPLGRTSFSPAAAGA</sequence>
<keyword evidence="2 5" id="KW-0378">Hydrolase</keyword>
<dbReference type="SUPFAM" id="SSF51445">
    <property type="entry name" value="(Trans)glycosidases"/>
    <property type="match status" value="1"/>
</dbReference>
<name>A0ABU7RA82_9ACTN</name>
<dbReference type="SMART" id="SM01217">
    <property type="entry name" value="Fn3_like"/>
    <property type="match status" value="1"/>
</dbReference>
<comment type="caution">
    <text evidence="5">The sequence shown here is derived from an EMBL/GenBank/DDBJ whole genome shotgun (WGS) entry which is preliminary data.</text>
</comment>
<feature type="domain" description="Fibronectin type III-like" evidence="4">
    <location>
        <begin position="617"/>
        <end position="687"/>
    </location>
</feature>
<dbReference type="InterPro" id="IPR036881">
    <property type="entry name" value="Glyco_hydro_3_C_sf"/>
</dbReference>
<evidence type="ECO:0000256" key="3">
    <source>
        <dbReference type="SAM" id="MobiDB-lite"/>
    </source>
</evidence>
<dbReference type="InterPro" id="IPR002772">
    <property type="entry name" value="Glyco_hydro_3_C"/>
</dbReference>
<dbReference type="InterPro" id="IPR050288">
    <property type="entry name" value="Cellulose_deg_GH3"/>
</dbReference>
<dbReference type="Pfam" id="PF00933">
    <property type="entry name" value="Glyco_hydro_3"/>
    <property type="match status" value="1"/>
</dbReference>
<dbReference type="Pfam" id="PF01915">
    <property type="entry name" value="Glyco_hydro_3_C"/>
    <property type="match status" value="1"/>
</dbReference>
<dbReference type="InterPro" id="IPR017853">
    <property type="entry name" value="GH"/>
</dbReference>
<dbReference type="RefSeq" id="WP_330958284.1">
    <property type="nucleotide sequence ID" value="NZ_JAZGJQ010000005.1"/>
</dbReference>
<organism evidence="5 6">
    <name type="scientific">Olsenella absiana</name>
    <dbReference type="NCBI Taxonomy" id="3115222"/>
    <lineage>
        <taxon>Bacteria</taxon>
        <taxon>Bacillati</taxon>
        <taxon>Actinomycetota</taxon>
        <taxon>Coriobacteriia</taxon>
        <taxon>Coriobacteriales</taxon>
        <taxon>Atopobiaceae</taxon>
        <taxon>Olsenella</taxon>
    </lineage>
</organism>
<reference evidence="5 6" key="1">
    <citation type="submission" date="2024-01" db="EMBL/GenBank/DDBJ databases">
        <title>Description of Olsenella sp. nov., isolated from pig feces.</title>
        <authorList>
            <person name="Chang Y.-H."/>
        </authorList>
    </citation>
    <scope>NUCLEOTIDE SEQUENCE [LARGE SCALE GENOMIC DNA]</scope>
    <source>
        <strain evidence="5 6">YH-ols2223</strain>
    </source>
</reference>
<dbReference type="Gene3D" id="3.20.20.300">
    <property type="entry name" value="Glycoside hydrolase, family 3, N-terminal domain"/>
    <property type="match status" value="1"/>
</dbReference>
<gene>
    <name evidence="5" type="ORF">VXJ25_05870</name>
</gene>
<dbReference type="InterPro" id="IPR013783">
    <property type="entry name" value="Ig-like_fold"/>
</dbReference>
<dbReference type="SUPFAM" id="SSF52279">
    <property type="entry name" value="Beta-D-glucan exohydrolase, C-terminal domain"/>
    <property type="match status" value="1"/>
</dbReference>
<feature type="region of interest" description="Disordered" evidence="3">
    <location>
        <begin position="1"/>
        <end position="23"/>
    </location>
</feature>
<dbReference type="InterPro" id="IPR001764">
    <property type="entry name" value="Glyco_hydro_3_N"/>
</dbReference>
<dbReference type="GO" id="GO:0016787">
    <property type="term" value="F:hydrolase activity"/>
    <property type="evidence" value="ECO:0007669"/>
    <property type="project" value="UniProtKB-KW"/>
</dbReference>
<evidence type="ECO:0000313" key="6">
    <source>
        <dbReference type="Proteomes" id="UP001332931"/>
    </source>
</evidence>
<dbReference type="InterPro" id="IPR026891">
    <property type="entry name" value="Fn3-like"/>
</dbReference>
<dbReference type="PRINTS" id="PR00133">
    <property type="entry name" value="GLHYDRLASE3"/>
</dbReference>
<evidence type="ECO:0000259" key="4">
    <source>
        <dbReference type="SMART" id="SM01217"/>
    </source>
</evidence>
<accession>A0ABU7RA82</accession>
<dbReference type="Gene3D" id="2.60.40.10">
    <property type="entry name" value="Immunoglobulins"/>
    <property type="match status" value="1"/>
</dbReference>
<dbReference type="Proteomes" id="UP001332931">
    <property type="component" value="Unassembled WGS sequence"/>
</dbReference>
<proteinExistence type="inferred from homology"/>
<comment type="similarity">
    <text evidence="1">Belongs to the glycosyl hydrolase 3 family.</text>
</comment>